<dbReference type="KEGG" id="mhey:H2LOC_010095"/>
<dbReference type="Proteomes" id="UP000309061">
    <property type="component" value="Chromosome"/>
</dbReference>
<dbReference type="InterPro" id="IPR036465">
    <property type="entry name" value="vWFA_dom_sf"/>
</dbReference>
<gene>
    <name evidence="2" type="ORF">H2LOC_010095</name>
</gene>
<name>A0A6B8KC82_9HYPH</name>
<dbReference type="OrthoDB" id="7779014at2"/>
<evidence type="ECO:0000259" key="1">
    <source>
        <dbReference type="Pfam" id="PF01882"/>
    </source>
</evidence>
<reference evidence="2 3" key="1">
    <citation type="submission" date="2019-11" db="EMBL/GenBank/DDBJ databases">
        <title>The genome sequence of Methylocystis heyeri.</title>
        <authorList>
            <person name="Oshkin I.Y."/>
            <person name="Miroshnikov K."/>
            <person name="Dedysh S.N."/>
        </authorList>
    </citation>
    <scope>NUCLEOTIDE SEQUENCE [LARGE SCALE GENOMIC DNA]</scope>
    <source>
        <strain evidence="2 3">H2</strain>
    </source>
</reference>
<organism evidence="2 3">
    <name type="scientific">Methylocystis heyeri</name>
    <dbReference type="NCBI Taxonomy" id="391905"/>
    <lineage>
        <taxon>Bacteria</taxon>
        <taxon>Pseudomonadati</taxon>
        <taxon>Pseudomonadota</taxon>
        <taxon>Alphaproteobacteria</taxon>
        <taxon>Hyphomicrobiales</taxon>
        <taxon>Methylocystaceae</taxon>
        <taxon>Methylocystis</taxon>
    </lineage>
</organism>
<dbReference type="Pfam" id="PF01882">
    <property type="entry name" value="DUF58"/>
    <property type="match status" value="1"/>
</dbReference>
<evidence type="ECO:0000313" key="2">
    <source>
        <dbReference type="EMBL" id="QGM46024.1"/>
    </source>
</evidence>
<feature type="domain" description="DUF58" evidence="1">
    <location>
        <begin position="45"/>
        <end position="247"/>
    </location>
</feature>
<dbReference type="RefSeq" id="WP_136496284.1">
    <property type="nucleotide sequence ID" value="NZ_CP046052.1"/>
</dbReference>
<dbReference type="AlphaFoldDB" id="A0A6B8KC82"/>
<sequence length="281" mass="31506">MTPPEELRYRPRGCFRSNHVGSHPSTEVGGFGVFRDQAPFLKYPDARRIDLKASLRDPYGQIYVRRFERRQSIDVVAIVDLSASMGCGRACDKVALSCKIVEALAYSATKIGDRFCLIGCDEGMRGNMLLPPTRSRSLALGVGSRLRQEAFDGRSAKGFLKAAQALGVTRKLVCLISDFRWPHDVVLRVIDAFSAHDAIPIVVLDSSEETPPPWGLMELIDSESGDRRVLAMRPGLRRRWIERERERKFRLSRIAADRCRPPVFVRDVFDSGAISLQLMAA</sequence>
<dbReference type="PANTHER" id="PTHR33608:SF6">
    <property type="entry name" value="BLL2464 PROTEIN"/>
    <property type="match status" value="1"/>
</dbReference>
<keyword evidence="3" id="KW-1185">Reference proteome</keyword>
<dbReference type="PANTHER" id="PTHR33608">
    <property type="entry name" value="BLL2464 PROTEIN"/>
    <property type="match status" value="1"/>
</dbReference>
<dbReference type="EMBL" id="CP046052">
    <property type="protein sequence ID" value="QGM46024.1"/>
    <property type="molecule type" value="Genomic_DNA"/>
</dbReference>
<dbReference type="InterPro" id="IPR002881">
    <property type="entry name" value="DUF58"/>
</dbReference>
<protein>
    <submittedName>
        <fullName evidence="2">DUF58 domain-containing protein</fullName>
    </submittedName>
</protein>
<dbReference type="SUPFAM" id="SSF53300">
    <property type="entry name" value="vWA-like"/>
    <property type="match status" value="1"/>
</dbReference>
<evidence type="ECO:0000313" key="3">
    <source>
        <dbReference type="Proteomes" id="UP000309061"/>
    </source>
</evidence>
<proteinExistence type="predicted"/>
<accession>A0A6B8KC82</accession>